<dbReference type="Pfam" id="PF04264">
    <property type="entry name" value="YceI"/>
    <property type="match status" value="1"/>
</dbReference>
<proteinExistence type="predicted"/>
<dbReference type="PANTHER" id="PTHR34406">
    <property type="entry name" value="PROTEIN YCEI"/>
    <property type="match status" value="1"/>
</dbReference>
<dbReference type="PANTHER" id="PTHR34406:SF1">
    <property type="entry name" value="PROTEIN YCEI"/>
    <property type="match status" value="1"/>
</dbReference>
<organism evidence="2 3">
    <name type="scientific">Luteibaculum oceani</name>
    <dbReference type="NCBI Taxonomy" id="1294296"/>
    <lineage>
        <taxon>Bacteria</taxon>
        <taxon>Pseudomonadati</taxon>
        <taxon>Bacteroidota</taxon>
        <taxon>Flavobacteriia</taxon>
        <taxon>Flavobacteriales</taxon>
        <taxon>Luteibaculaceae</taxon>
        <taxon>Luteibaculum</taxon>
    </lineage>
</organism>
<reference evidence="2 3" key="1">
    <citation type="submission" date="2019-08" db="EMBL/GenBank/DDBJ databases">
        <title>Genome of Luteibaculum oceani JCM 18817.</title>
        <authorList>
            <person name="Bowman J.P."/>
        </authorList>
    </citation>
    <scope>NUCLEOTIDE SEQUENCE [LARGE SCALE GENOMIC DNA]</scope>
    <source>
        <strain evidence="2 3">JCM 18817</strain>
    </source>
</reference>
<dbReference type="RefSeq" id="WP_147014202.1">
    <property type="nucleotide sequence ID" value="NZ_VORB01000004.1"/>
</dbReference>
<name>A0A5C6V838_9FLAO</name>
<dbReference type="Proteomes" id="UP000321168">
    <property type="component" value="Unassembled WGS sequence"/>
</dbReference>
<dbReference type="AlphaFoldDB" id="A0A5C6V838"/>
<feature type="domain" description="Lipid/polyisoprenoid-binding YceI-like" evidence="1">
    <location>
        <begin position="40"/>
        <end position="178"/>
    </location>
</feature>
<protein>
    <submittedName>
        <fullName evidence="2">YceI family protein</fullName>
    </submittedName>
</protein>
<dbReference type="InterPro" id="IPR007372">
    <property type="entry name" value="Lipid/polyisoprenoid-bd_YceI"/>
</dbReference>
<accession>A0A5C6V838</accession>
<dbReference type="EMBL" id="VORB01000004">
    <property type="protein sequence ID" value="TXC81473.1"/>
    <property type="molecule type" value="Genomic_DNA"/>
</dbReference>
<evidence type="ECO:0000259" key="1">
    <source>
        <dbReference type="Pfam" id="PF04264"/>
    </source>
</evidence>
<sequence>MKIIAKIILVLLVLPAIGQNKLMDRNAQIKFESNAPVDDDVRAVNKQVAAILVEESGDLAFQVLIKGFEFKKALMQEHFNENYMESDKFPKARFKGGIADFSTLSLNSEPQNVDITGELEIKGKTKGISVSGTMAKSDDGYILDAKFPITITDFGIKIPELVADKVSKVFDVEVHAEFKK</sequence>
<keyword evidence="3" id="KW-1185">Reference proteome</keyword>
<comment type="caution">
    <text evidence="2">The sequence shown here is derived from an EMBL/GenBank/DDBJ whole genome shotgun (WGS) entry which is preliminary data.</text>
</comment>
<dbReference type="Gene3D" id="2.40.128.110">
    <property type="entry name" value="Lipid/polyisoprenoid-binding, YceI-like"/>
    <property type="match status" value="1"/>
</dbReference>
<evidence type="ECO:0000313" key="2">
    <source>
        <dbReference type="EMBL" id="TXC81473.1"/>
    </source>
</evidence>
<gene>
    <name evidence="2" type="ORF">FRX97_05565</name>
</gene>
<dbReference type="OrthoDB" id="116832at2"/>
<dbReference type="InterPro" id="IPR036761">
    <property type="entry name" value="TTHA0802/YceI-like_sf"/>
</dbReference>
<evidence type="ECO:0000313" key="3">
    <source>
        <dbReference type="Proteomes" id="UP000321168"/>
    </source>
</evidence>
<dbReference type="SUPFAM" id="SSF101874">
    <property type="entry name" value="YceI-like"/>
    <property type="match status" value="1"/>
</dbReference>